<reference evidence="14 15" key="1">
    <citation type="submission" date="2016-05" db="EMBL/GenBank/DDBJ databases">
        <title>Genomic Taxonomy of the Vibrionaceae.</title>
        <authorList>
            <person name="Gomez-Gil B."/>
            <person name="Enciso-Ibarra J."/>
        </authorList>
    </citation>
    <scope>NUCLEOTIDE SEQUENCE [LARGE SCALE GENOMIC DNA]</scope>
    <source>
        <strain evidence="14 15">CAIM 1920</strain>
    </source>
</reference>
<proteinExistence type="predicted"/>
<evidence type="ECO:0000313" key="14">
    <source>
        <dbReference type="EMBL" id="ODA35926.1"/>
    </source>
</evidence>
<keyword evidence="3" id="KW-0633">Potassium transport</keyword>
<dbReference type="PANTHER" id="PTHR11537">
    <property type="entry name" value="VOLTAGE-GATED POTASSIUM CHANNEL"/>
    <property type="match status" value="1"/>
</dbReference>
<dbReference type="InterPro" id="IPR005821">
    <property type="entry name" value="Ion_trans_dom"/>
</dbReference>
<evidence type="ECO:0000256" key="5">
    <source>
        <dbReference type="ARBA" id="ARBA00022826"/>
    </source>
</evidence>
<dbReference type="Gene3D" id="1.20.120.350">
    <property type="entry name" value="Voltage-gated potassium channels. Chain C"/>
    <property type="match status" value="1"/>
</dbReference>
<keyword evidence="15" id="KW-1185">Reference proteome</keyword>
<protein>
    <submittedName>
        <fullName evidence="14">Ion transporter</fullName>
    </submittedName>
</protein>
<evidence type="ECO:0000256" key="12">
    <source>
        <dbReference type="SAM" id="Phobius"/>
    </source>
</evidence>
<feature type="transmembrane region" description="Helical" evidence="12">
    <location>
        <begin position="90"/>
        <end position="108"/>
    </location>
</feature>
<dbReference type="SUPFAM" id="SSF81324">
    <property type="entry name" value="Voltage-gated potassium channels"/>
    <property type="match status" value="1"/>
</dbReference>
<keyword evidence="2" id="KW-0813">Transport</keyword>
<dbReference type="Gene3D" id="1.10.287.70">
    <property type="match status" value="1"/>
</dbReference>
<keyword evidence="5" id="KW-0631">Potassium channel</keyword>
<keyword evidence="7" id="KW-0630">Potassium</keyword>
<organism evidence="14 15">
    <name type="scientific">Veronia pacifica</name>
    <dbReference type="NCBI Taxonomy" id="1080227"/>
    <lineage>
        <taxon>Bacteria</taxon>
        <taxon>Pseudomonadati</taxon>
        <taxon>Pseudomonadota</taxon>
        <taxon>Gammaproteobacteria</taxon>
        <taxon>Vibrionales</taxon>
        <taxon>Vibrionaceae</taxon>
        <taxon>Veronia</taxon>
    </lineage>
</organism>
<dbReference type="PANTHER" id="PTHR11537:SF254">
    <property type="entry name" value="POTASSIUM VOLTAGE-GATED CHANNEL PROTEIN SHAB"/>
    <property type="match status" value="1"/>
</dbReference>
<gene>
    <name evidence="14" type="ORF">A8L45_02530</name>
</gene>
<dbReference type="STRING" id="1080227.A8L45_02530"/>
<name>A0A1C3ERS8_9GAMM</name>
<keyword evidence="6" id="KW-0851">Voltage-gated channel</keyword>
<keyword evidence="10 12" id="KW-0472">Membrane</keyword>
<dbReference type="Pfam" id="PF00520">
    <property type="entry name" value="Ion_trans"/>
    <property type="match status" value="1"/>
</dbReference>
<keyword evidence="11" id="KW-0407">Ion channel</keyword>
<evidence type="ECO:0000256" key="4">
    <source>
        <dbReference type="ARBA" id="ARBA00022692"/>
    </source>
</evidence>
<evidence type="ECO:0000256" key="8">
    <source>
        <dbReference type="ARBA" id="ARBA00022989"/>
    </source>
</evidence>
<evidence type="ECO:0000256" key="1">
    <source>
        <dbReference type="ARBA" id="ARBA00004141"/>
    </source>
</evidence>
<feature type="domain" description="Ion transport" evidence="13">
    <location>
        <begin position="25"/>
        <end position="235"/>
    </location>
</feature>
<keyword evidence="8 12" id="KW-1133">Transmembrane helix</keyword>
<accession>A0A1C3ERS8</accession>
<feature type="transmembrane region" description="Helical" evidence="12">
    <location>
        <begin position="152"/>
        <end position="173"/>
    </location>
</feature>
<dbReference type="InterPro" id="IPR027359">
    <property type="entry name" value="Volt_channel_dom_sf"/>
</dbReference>
<evidence type="ECO:0000256" key="7">
    <source>
        <dbReference type="ARBA" id="ARBA00022958"/>
    </source>
</evidence>
<feature type="transmembrane region" description="Helical" evidence="12">
    <location>
        <begin position="56"/>
        <end position="78"/>
    </location>
</feature>
<keyword evidence="4 12" id="KW-0812">Transmembrane</keyword>
<dbReference type="GO" id="GO:0001508">
    <property type="term" value="P:action potential"/>
    <property type="evidence" value="ECO:0007669"/>
    <property type="project" value="TreeGrafter"/>
</dbReference>
<dbReference type="AlphaFoldDB" id="A0A1C3ERS8"/>
<comment type="caution">
    <text evidence="14">The sequence shown here is derived from an EMBL/GenBank/DDBJ whole genome shotgun (WGS) entry which is preliminary data.</text>
</comment>
<keyword evidence="9" id="KW-0406">Ion transport</keyword>
<dbReference type="PRINTS" id="PR00169">
    <property type="entry name" value="KCHANNEL"/>
</dbReference>
<evidence type="ECO:0000256" key="2">
    <source>
        <dbReference type="ARBA" id="ARBA00022448"/>
    </source>
</evidence>
<dbReference type="GO" id="GO:0005249">
    <property type="term" value="F:voltage-gated potassium channel activity"/>
    <property type="evidence" value="ECO:0007669"/>
    <property type="project" value="InterPro"/>
</dbReference>
<dbReference type="Proteomes" id="UP000094936">
    <property type="component" value="Unassembled WGS sequence"/>
</dbReference>
<comment type="subcellular location">
    <subcellularLocation>
        <location evidence="1">Membrane</location>
        <topology evidence="1">Multi-pass membrane protein</topology>
    </subcellularLocation>
</comment>
<sequence>MENKQTPLQKHLYTMIFGTHTKAGKAFDIALIVVIISSIVVLMLDSVGIYKEKYGTLLYTIEWCFTAFFTIEYLLRLYCSPHRLAYARSFYGIIDVVAVLPTFLALFIPGASYLMAIRLLRVLRIFRILKLVRFLQESNFLLSALRMSARKIMVFFMTVFVLVTVFGSLMFAIEGPEHGFTSIPYSIYWAIVTMTTVGYGDLVPQTDLGKGLASLTMLMGYCIIAVPTGIITAQMGQEINLHRRLVKCPNCSENGHESDALYCKHCGSELPEPDKRLV</sequence>
<dbReference type="InterPro" id="IPR028325">
    <property type="entry name" value="VG_K_chnl"/>
</dbReference>
<evidence type="ECO:0000256" key="9">
    <source>
        <dbReference type="ARBA" id="ARBA00023065"/>
    </source>
</evidence>
<dbReference type="OrthoDB" id="9799090at2"/>
<dbReference type="GO" id="GO:0008076">
    <property type="term" value="C:voltage-gated potassium channel complex"/>
    <property type="evidence" value="ECO:0007669"/>
    <property type="project" value="InterPro"/>
</dbReference>
<dbReference type="EMBL" id="LYBM01000002">
    <property type="protein sequence ID" value="ODA35926.1"/>
    <property type="molecule type" value="Genomic_DNA"/>
</dbReference>
<evidence type="ECO:0000256" key="10">
    <source>
        <dbReference type="ARBA" id="ARBA00023136"/>
    </source>
</evidence>
<feature type="transmembrane region" description="Helical" evidence="12">
    <location>
        <begin position="215"/>
        <end position="235"/>
    </location>
</feature>
<evidence type="ECO:0000259" key="13">
    <source>
        <dbReference type="Pfam" id="PF00520"/>
    </source>
</evidence>
<evidence type="ECO:0000256" key="3">
    <source>
        <dbReference type="ARBA" id="ARBA00022538"/>
    </source>
</evidence>
<feature type="transmembrane region" description="Helical" evidence="12">
    <location>
        <begin position="29"/>
        <end position="50"/>
    </location>
</feature>
<evidence type="ECO:0000313" key="15">
    <source>
        <dbReference type="Proteomes" id="UP000094936"/>
    </source>
</evidence>
<evidence type="ECO:0000256" key="6">
    <source>
        <dbReference type="ARBA" id="ARBA00022882"/>
    </source>
</evidence>
<dbReference type="RefSeq" id="WP_068898879.1">
    <property type="nucleotide sequence ID" value="NZ_JBHUIF010000032.1"/>
</dbReference>
<evidence type="ECO:0000256" key="11">
    <source>
        <dbReference type="ARBA" id="ARBA00023303"/>
    </source>
</evidence>